<feature type="region of interest" description="Disordered" evidence="1">
    <location>
        <begin position="41"/>
        <end position="61"/>
    </location>
</feature>
<feature type="compositionally biased region" description="Basic and acidic residues" evidence="1">
    <location>
        <begin position="327"/>
        <end position="338"/>
    </location>
</feature>
<feature type="compositionally biased region" description="Polar residues" evidence="1">
    <location>
        <begin position="247"/>
        <end position="261"/>
    </location>
</feature>
<dbReference type="AlphaFoldDB" id="A0A1Q8RED7"/>
<sequence length="338" mass="36326">MNPETEHALIAVGSIAYQGGRPGIGAKIPFFKNRSVAGGWQNLDDHRSQPSQYEKGPRGTLRLDTTFYGPDGKPANYGPGAAPVYGGNYTISPVDNRGSPLATSPSNSMQMRAAVMNGQGTYNSQQGFFNSQSGTYTSQVPTFSNQTGTFVSHAPSGSLTHIIAHYGNGTEPSTTLRSGMGAGAYFNQSELARQPSDAYDPTRRQVNRASELSSISSGFGDGDIIIPEVSLQPPPPIRASQGGRFTWTGTNNPNRETVYTETSEDLPPRFRTVDSWVNQQTGRVKRAQARPETNEDVPPVPGLPAGTGQNGMPPEPEFTMMMPDNQMPRRPDLGPDTS</sequence>
<organism evidence="2 3">
    <name type="scientific">Colletotrichum chlorophyti</name>
    <dbReference type="NCBI Taxonomy" id="708187"/>
    <lineage>
        <taxon>Eukaryota</taxon>
        <taxon>Fungi</taxon>
        <taxon>Dikarya</taxon>
        <taxon>Ascomycota</taxon>
        <taxon>Pezizomycotina</taxon>
        <taxon>Sordariomycetes</taxon>
        <taxon>Hypocreomycetidae</taxon>
        <taxon>Glomerellales</taxon>
        <taxon>Glomerellaceae</taxon>
        <taxon>Colletotrichum</taxon>
    </lineage>
</organism>
<protein>
    <submittedName>
        <fullName evidence="2">Uncharacterized protein</fullName>
    </submittedName>
</protein>
<proteinExistence type="predicted"/>
<evidence type="ECO:0000313" key="3">
    <source>
        <dbReference type="Proteomes" id="UP000186583"/>
    </source>
</evidence>
<feature type="region of interest" description="Disordered" evidence="1">
    <location>
        <begin position="234"/>
        <end position="264"/>
    </location>
</feature>
<comment type="caution">
    <text evidence="2">The sequence shown here is derived from an EMBL/GenBank/DDBJ whole genome shotgun (WGS) entry which is preliminary data.</text>
</comment>
<keyword evidence="3" id="KW-1185">Reference proteome</keyword>
<accession>A0A1Q8RED7</accession>
<feature type="region of interest" description="Disordered" evidence="1">
    <location>
        <begin position="282"/>
        <end position="338"/>
    </location>
</feature>
<dbReference type="OrthoDB" id="5411141at2759"/>
<dbReference type="Proteomes" id="UP000186583">
    <property type="component" value="Unassembled WGS sequence"/>
</dbReference>
<name>A0A1Q8RED7_9PEZI</name>
<evidence type="ECO:0000256" key="1">
    <source>
        <dbReference type="SAM" id="MobiDB-lite"/>
    </source>
</evidence>
<dbReference type="EMBL" id="MPGH01000211">
    <property type="protein sequence ID" value="OLN82708.1"/>
    <property type="molecule type" value="Genomic_DNA"/>
</dbReference>
<feature type="region of interest" description="Disordered" evidence="1">
    <location>
        <begin position="195"/>
        <end position="219"/>
    </location>
</feature>
<evidence type="ECO:0000313" key="2">
    <source>
        <dbReference type="EMBL" id="OLN82708.1"/>
    </source>
</evidence>
<dbReference type="STRING" id="708187.A0A1Q8RED7"/>
<gene>
    <name evidence="2" type="ORF">CCHL11_08777</name>
</gene>
<reference evidence="2 3" key="1">
    <citation type="submission" date="2016-11" db="EMBL/GenBank/DDBJ databases">
        <title>Draft Genome Assembly of Colletotrichum chlorophyti a pathogen of herbaceous plants.</title>
        <authorList>
            <person name="Gan P."/>
            <person name="Narusaka M."/>
            <person name="Tsushima A."/>
            <person name="Narusaka Y."/>
            <person name="Takano Y."/>
            <person name="Shirasu K."/>
        </authorList>
    </citation>
    <scope>NUCLEOTIDE SEQUENCE [LARGE SCALE GENOMIC DNA]</scope>
    <source>
        <strain evidence="2 3">NTL11</strain>
    </source>
</reference>